<keyword evidence="2" id="KW-1185">Reference proteome</keyword>
<name>A0ABN8KNZ2_9BACI</name>
<dbReference type="EMBL" id="CALBWS010000015">
    <property type="protein sequence ID" value="CAH2715308.1"/>
    <property type="molecule type" value="Genomic_DNA"/>
</dbReference>
<accession>A0ABN8KNZ2</accession>
<evidence type="ECO:0000313" key="1">
    <source>
        <dbReference type="EMBL" id="CAH2715308.1"/>
    </source>
</evidence>
<sequence>MKILMQCQNIFFKSYRITIQYEQSQALQALFFQNIEYCYSTYYNTFEQSFDFLEKNLSALESEQQVTCFMWLPENRSSNPNRIFLYYFAVSLQR</sequence>
<protein>
    <submittedName>
        <fullName evidence="1">Uncharacterized protein</fullName>
    </submittedName>
</protein>
<proteinExistence type="predicted"/>
<reference evidence="1" key="1">
    <citation type="submission" date="2022-04" db="EMBL/GenBank/DDBJ databases">
        <authorList>
            <person name="Criscuolo A."/>
        </authorList>
    </citation>
    <scope>NUCLEOTIDE SEQUENCE</scope>
    <source>
        <strain evidence="1">CIP111895</strain>
    </source>
</reference>
<dbReference type="Proteomes" id="UP000838308">
    <property type="component" value="Unassembled WGS sequence"/>
</dbReference>
<organism evidence="1 2">
    <name type="scientific">Neobacillus rhizosphaerae</name>
    <dbReference type="NCBI Taxonomy" id="2880965"/>
    <lineage>
        <taxon>Bacteria</taxon>
        <taxon>Bacillati</taxon>
        <taxon>Bacillota</taxon>
        <taxon>Bacilli</taxon>
        <taxon>Bacillales</taxon>
        <taxon>Bacillaceae</taxon>
        <taxon>Neobacillus</taxon>
    </lineage>
</organism>
<comment type="caution">
    <text evidence="1">The sequence shown here is derived from an EMBL/GenBank/DDBJ whole genome shotgun (WGS) entry which is preliminary data.</text>
</comment>
<evidence type="ECO:0000313" key="2">
    <source>
        <dbReference type="Proteomes" id="UP000838308"/>
    </source>
</evidence>
<gene>
    <name evidence="1" type="ORF">BACCIP111895_02492</name>
</gene>